<dbReference type="EMBL" id="FUKP01000060">
    <property type="protein sequence ID" value="SJN31829.1"/>
    <property type="molecule type" value="Genomic_DNA"/>
</dbReference>
<dbReference type="Gene3D" id="3.40.50.1240">
    <property type="entry name" value="Phosphoglycerate mutase-like"/>
    <property type="match status" value="1"/>
</dbReference>
<name>A0A1R4JII8_9MICC</name>
<dbReference type="CDD" id="cd07067">
    <property type="entry name" value="HP_PGM_like"/>
    <property type="match status" value="1"/>
</dbReference>
<gene>
    <name evidence="1" type="ORF">FM125_08775</name>
</gene>
<dbReference type="SUPFAM" id="SSF53254">
    <property type="entry name" value="Phosphoglycerate mutase-like"/>
    <property type="match status" value="1"/>
</dbReference>
<organism evidence="1 2">
    <name type="scientific">Micrococcus lylae</name>
    <dbReference type="NCBI Taxonomy" id="1273"/>
    <lineage>
        <taxon>Bacteria</taxon>
        <taxon>Bacillati</taxon>
        <taxon>Actinomycetota</taxon>
        <taxon>Actinomycetes</taxon>
        <taxon>Micrococcales</taxon>
        <taxon>Micrococcaceae</taxon>
        <taxon>Micrococcus</taxon>
    </lineage>
</organism>
<dbReference type="RefSeq" id="WP_087134328.1">
    <property type="nucleotide sequence ID" value="NZ_FUKP01000060.1"/>
</dbReference>
<dbReference type="Pfam" id="PF00300">
    <property type="entry name" value="His_Phos_1"/>
    <property type="match status" value="1"/>
</dbReference>
<dbReference type="PANTHER" id="PTHR47623:SF1">
    <property type="entry name" value="OS09G0287300 PROTEIN"/>
    <property type="match status" value="1"/>
</dbReference>
<reference evidence="1 2" key="1">
    <citation type="submission" date="2017-02" db="EMBL/GenBank/DDBJ databases">
        <authorList>
            <person name="Peterson S.W."/>
        </authorList>
    </citation>
    <scope>NUCLEOTIDE SEQUENCE [LARGE SCALE GENOMIC DNA]</scope>
    <source>
        <strain evidence="1 2">2B3F</strain>
    </source>
</reference>
<dbReference type="Proteomes" id="UP000196230">
    <property type="component" value="Unassembled WGS sequence"/>
</dbReference>
<dbReference type="PANTHER" id="PTHR47623">
    <property type="entry name" value="OS09G0287300 PROTEIN"/>
    <property type="match status" value="1"/>
</dbReference>
<dbReference type="SMART" id="SM00855">
    <property type="entry name" value="PGAM"/>
    <property type="match status" value="1"/>
</dbReference>
<dbReference type="InterPro" id="IPR029033">
    <property type="entry name" value="His_PPase_superfam"/>
</dbReference>
<accession>A0A1R4JII8</accession>
<sequence length="172" mass="18874">MARHDVKTLLVMRHATATWAADGVDHHRPLTGHGHEEAAVMGRWMVAEGRFPDQVICSDALRTRQTCVWIGEALGEKAPTPYLDPRLYGADATGALSIVNETEETARSLLVIGHMPWVQALGMRLMSADSDEDAALDMAREYPPAGLQVFDVEGPWAELDGRDARLVSFITP</sequence>
<dbReference type="InterPro" id="IPR013078">
    <property type="entry name" value="His_Pase_superF_clade-1"/>
</dbReference>
<dbReference type="AlphaFoldDB" id="A0A1R4JII8"/>
<protein>
    <submittedName>
        <fullName evidence="1">Phosphohistidine phosphatase SixA</fullName>
    </submittedName>
</protein>
<evidence type="ECO:0000313" key="1">
    <source>
        <dbReference type="EMBL" id="SJN31829.1"/>
    </source>
</evidence>
<evidence type="ECO:0000313" key="2">
    <source>
        <dbReference type="Proteomes" id="UP000196230"/>
    </source>
</evidence>
<proteinExistence type="predicted"/>